<dbReference type="AlphaFoldDB" id="A0A5D0TR28"/>
<gene>
    <name evidence="2" type="ORF">FXF65_37480</name>
</gene>
<keyword evidence="3" id="KW-1185">Reference proteome</keyword>
<dbReference type="OrthoDB" id="4945643at2"/>
<feature type="region of interest" description="Disordered" evidence="1">
    <location>
        <begin position="1"/>
        <end position="23"/>
    </location>
</feature>
<proteinExistence type="predicted"/>
<evidence type="ECO:0000313" key="2">
    <source>
        <dbReference type="EMBL" id="TYC08588.1"/>
    </source>
</evidence>
<evidence type="ECO:0000313" key="3">
    <source>
        <dbReference type="Proteomes" id="UP000322634"/>
    </source>
</evidence>
<accession>A0A5D0TR28</accession>
<organism evidence="2 3">
    <name type="scientific">Actinomadura syzygii</name>
    <dbReference type="NCBI Taxonomy" id="1427538"/>
    <lineage>
        <taxon>Bacteria</taxon>
        <taxon>Bacillati</taxon>
        <taxon>Actinomycetota</taxon>
        <taxon>Actinomycetes</taxon>
        <taxon>Streptosporangiales</taxon>
        <taxon>Thermomonosporaceae</taxon>
        <taxon>Actinomadura</taxon>
    </lineage>
</organism>
<dbReference type="Proteomes" id="UP000322634">
    <property type="component" value="Unassembled WGS sequence"/>
</dbReference>
<dbReference type="RefSeq" id="WP_148354879.1">
    <property type="nucleotide sequence ID" value="NZ_JBHSBF010000002.1"/>
</dbReference>
<sequence>MPQSHSEPGVAAEPRPALSPYDTGVRCEPKSWLPYGTAVTERTPVENFGKVDFEDEEGNTVCVAYVERGRDGRYTVHVEPLGDADAIAVELHAE</sequence>
<comment type="caution">
    <text evidence="2">The sequence shown here is derived from an EMBL/GenBank/DDBJ whole genome shotgun (WGS) entry which is preliminary data.</text>
</comment>
<evidence type="ECO:0000256" key="1">
    <source>
        <dbReference type="SAM" id="MobiDB-lite"/>
    </source>
</evidence>
<name>A0A5D0TR28_9ACTN</name>
<dbReference type="EMBL" id="VSFF01000016">
    <property type="protein sequence ID" value="TYC08588.1"/>
    <property type="molecule type" value="Genomic_DNA"/>
</dbReference>
<protein>
    <submittedName>
        <fullName evidence="2">Uncharacterized protein</fullName>
    </submittedName>
</protein>
<reference evidence="2 3" key="1">
    <citation type="submission" date="2019-08" db="EMBL/GenBank/DDBJ databases">
        <title>Actinomadura sp. nov. CYP1-5 isolated from mountain soil.</title>
        <authorList>
            <person name="Songsumanus A."/>
            <person name="Kuncharoen N."/>
            <person name="Kudo T."/>
            <person name="Yuki M."/>
            <person name="Igarashi Y."/>
            <person name="Tanasupawat S."/>
        </authorList>
    </citation>
    <scope>NUCLEOTIDE SEQUENCE [LARGE SCALE GENOMIC DNA]</scope>
    <source>
        <strain evidence="2 3">GKU157</strain>
    </source>
</reference>